<reference evidence="3 4" key="1">
    <citation type="journal article" date="2010" name="Cell">
        <title>The genome of Naegleria gruberi illuminates early eukaryotic versatility.</title>
        <authorList>
            <person name="Fritz-Laylin L.K."/>
            <person name="Prochnik S.E."/>
            <person name="Ginger M.L."/>
            <person name="Dacks J.B."/>
            <person name="Carpenter M.L."/>
            <person name="Field M.C."/>
            <person name="Kuo A."/>
            <person name="Paredez A."/>
            <person name="Chapman J."/>
            <person name="Pham J."/>
            <person name="Shu S."/>
            <person name="Neupane R."/>
            <person name="Cipriano M."/>
            <person name="Mancuso J."/>
            <person name="Tu H."/>
            <person name="Salamov A."/>
            <person name="Lindquist E."/>
            <person name="Shapiro H."/>
            <person name="Lucas S."/>
            <person name="Grigoriev I.V."/>
            <person name="Cande W.Z."/>
            <person name="Fulton C."/>
            <person name="Rokhsar D.S."/>
            <person name="Dawson S.C."/>
        </authorList>
    </citation>
    <scope>NUCLEOTIDE SEQUENCE [LARGE SCALE GENOMIC DNA]</scope>
    <source>
        <strain evidence="3 4">NEG-M</strain>
    </source>
</reference>
<dbReference type="GeneID" id="8854835"/>
<dbReference type="GO" id="GO:0005886">
    <property type="term" value="C:plasma membrane"/>
    <property type="evidence" value="ECO:0007669"/>
    <property type="project" value="TreeGrafter"/>
</dbReference>
<evidence type="ECO:0000313" key="4">
    <source>
        <dbReference type="Proteomes" id="UP000006671"/>
    </source>
</evidence>
<dbReference type="KEGG" id="ngr:NAEGRDRAFT_71909"/>
<evidence type="ECO:0000313" key="3">
    <source>
        <dbReference type="EMBL" id="EFC40404.1"/>
    </source>
</evidence>
<gene>
    <name evidence="3" type="ORF">NAEGRDRAFT_71909</name>
</gene>
<feature type="domain" description="CSC1/OSCA1-like cytosolic" evidence="2">
    <location>
        <begin position="271"/>
        <end position="411"/>
    </location>
</feature>
<dbReference type="AlphaFoldDB" id="D2VSE2"/>
<keyword evidence="1" id="KW-1133">Transmembrane helix</keyword>
<dbReference type="PANTHER" id="PTHR13018">
    <property type="entry name" value="PROBABLE MEMBRANE PROTEIN DUF221-RELATED"/>
    <property type="match status" value="1"/>
</dbReference>
<dbReference type="InterPro" id="IPR027815">
    <property type="entry name" value="CSC1/OSCA1-like_cyt"/>
</dbReference>
<dbReference type="EMBL" id="GG738893">
    <property type="protein sequence ID" value="EFC40404.1"/>
    <property type="molecule type" value="Genomic_DNA"/>
</dbReference>
<dbReference type="VEuPathDB" id="AmoebaDB:NAEGRDRAFT_71909"/>
<organism evidence="4">
    <name type="scientific">Naegleria gruberi</name>
    <name type="common">Amoeba</name>
    <dbReference type="NCBI Taxonomy" id="5762"/>
    <lineage>
        <taxon>Eukaryota</taxon>
        <taxon>Discoba</taxon>
        <taxon>Heterolobosea</taxon>
        <taxon>Tetramitia</taxon>
        <taxon>Eutetramitia</taxon>
        <taxon>Vahlkampfiidae</taxon>
        <taxon>Naegleria</taxon>
    </lineage>
</organism>
<dbReference type="InterPro" id="IPR045122">
    <property type="entry name" value="Csc1-like"/>
</dbReference>
<proteinExistence type="predicted"/>
<feature type="transmembrane region" description="Helical" evidence="1">
    <location>
        <begin position="155"/>
        <end position="175"/>
    </location>
</feature>
<dbReference type="Pfam" id="PF14703">
    <property type="entry name" value="PHM7_cyt"/>
    <property type="match status" value="1"/>
</dbReference>
<feature type="transmembrane region" description="Helical" evidence="1">
    <location>
        <begin position="54"/>
        <end position="73"/>
    </location>
</feature>
<protein>
    <submittedName>
        <fullName evidence="3">Predicted protein</fullName>
    </submittedName>
</protein>
<keyword evidence="4" id="KW-1185">Reference proteome</keyword>
<dbReference type="Proteomes" id="UP000006671">
    <property type="component" value="Unassembled WGS sequence"/>
</dbReference>
<dbReference type="InParanoid" id="D2VSE2"/>
<feature type="transmembrane region" description="Helical" evidence="1">
    <location>
        <begin position="221"/>
        <end position="240"/>
    </location>
</feature>
<dbReference type="GO" id="GO:0005227">
    <property type="term" value="F:calcium-activated cation channel activity"/>
    <property type="evidence" value="ECO:0007669"/>
    <property type="project" value="InterPro"/>
</dbReference>
<dbReference type="PANTHER" id="PTHR13018:SF5">
    <property type="entry name" value="RE44586P"/>
    <property type="match status" value="1"/>
</dbReference>
<evidence type="ECO:0000259" key="2">
    <source>
        <dbReference type="Pfam" id="PF14703"/>
    </source>
</evidence>
<name>D2VSE2_NAEGR</name>
<sequence>MTSSPIAVGGGGILSSSLLAIGADGGGASASSSSINETNYALQLQTNHSGVSFILILDGCVFVLGLLILFCCLRNLRLWKRKKSSSSNNNFNINNTNNNIGSGNTNINDDKNERNVFKRFFKRIYQFLIFESEYERIGKLYGHEVSVYLWYSHQMILFTGLFTLIGLSVLLPLHLTGQISNSNTMNNLNVISKNQNSTNIETDSFLYKTSVNMVLSLTDRLYAHVILFYLFSILIFYLMYRFVNSKFVNQYINMDGFENDSNSTLNMISNYSVLLKDIPIQITDNTKFRKSVESIFPNLNIYSCRLIHDTSERIELQESFENSIEQIKHYEYVQNQTNKHVKLIKLFESSKKGKCCSKIIERVDALNYWNEKKVKLEHLIMEWEETFKNQPKSTGYGHVIFKSIQDASKCKAMDETGLKLFKLNNNMMNDNTTPTTNILLLLVSMIQMIQMI</sequence>
<accession>D2VSE2</accession>
<keyword evidence="1" id="KW-0472">Membrane</keyword>
<dbReference type="RefSeq" id="XP_002673148.1">
    <property type="nucleotide sequence ID" value="XM_002673102.1"/>
</dbReference>
<evidence type="ECO:0000256" key="1">
    <source>
        <dbReference type="SAM" id="Phobius"/>
    </source>
</evidence>
<keyword evidence="1" id="KW-0812">Transmembrane</keyword>